<evidence type="ECO:0000313" key="1">
    <source>
        <dbReference type="EMBL" id="QLD13143.1"/>
    </source>
</evidence>
<dbReference type="Proteomes" id="UP000509638">
    <property type="component" value="Chromosome"/>
</dbReference>
<accession>A0A7D5K0Q4</accession>
<organism evidence="1 2">
    <name type="scientific">Microbacterium oleivorans</name>
    <dbReference type="NCBI Taxonomy" id="273677"/>
    <lineage>
        <taxon>Bacteria</taxon>
        <taxon>Bacillati</taxon>
        <taxon>Actinomycetota</taxon>
        <taxon>Actinomycetes</taxon>
        <taxon>Micrococcales</taxon>
        <taxon>Microbacteriaceae</taxon>
        <taxon>Microbacterium</taxon>
    </lineage>
</organism>
<proteinExistence type="predicted"/>
<gene>
    <name evidence="1" type="ORF">HW566_00845</name>
</gene>
<dbReference type="EMBL" id="CP058316">
    <property type="protein sequence ID" value="QLD13143.1"/>
    <property type="molecule type" value="Genomic_DNA"/>
</dbReference>
<evidence type="ECO:0000313" key="2">
    <source>
        <dbReference type="Proteomes" id="UP000509638"/>
    </source>
</evidence>
<reference evidence="1 2" key="1">
    <citation type="submission" date="2020-06" db="EMBL/GenBank/DDBJ databases">
        <authorList>
            <person name="Jo H."/>
        </authorList>
    </citation>
    <scope>NUCLEOTIDE SEQUENCE [LARGE SCALE GENOMIC DNA]</scope>
    <source>
        <strain evidence="1 2">I46</strain>
    </source>
</reference>
<protein>
    <submittedName>
        <fullName evidence="1">Uncharacterized protein</fullName>
    </submittedName>
</protein>
<dbReference type="AlphaFoldDB" id="A0A7D5K0Q4"/>
<sequence>MTEPEIKDAARRYEEGSSLARLGDRYGVSPGTIRLKLIRAGVEMRPTSVSQSLRQPSTRRAK</sequence>
<name>A0A7D5K0Q4_9MICO</name>
<dbReference type="Gene3D" id="1.10.10.60">
    <property type="entry name" value="Homeodomain-like"/>
    <property type="match status" value="1"/>
</dbReference>